<dbReference type="EMBL" id="RJVU01001704">
    <property type="protein sequence ID" value="ROL55140.1"/>
    <property type="molecule type" value="Genomic_DNA"/>
</dbReference>
<sequence length="89" mass="9880">MVFPECETVEEVEKPLSALIKTINLQCRKRKHAVVTTGNVGCKAVYDMLMSLSTIGQAQHLTTRSHCVKENGGCSIRISRLMTCDARIK</sequence>
<dbReference type="Proteomes" id="UP000281406">
    <property type="component" value="Unassembled WGS sequence"/>
</dbReference>
<name>A0A3N0Z9M5_ANAGA</name>
<reference evidence="1 2" key="1">
    <citation type="submission" date="2018-10" db="EMBL/GenBank/DDBJ databases">
        <title>Genome assembly for a Yunnan-Guizhou Plateau 3E fish, Anabarilius grahami (Regan), and its evolutionary and genetic applications.</title>
        <authorList>
            <person name="Jiang W."/>
        </authorList>
    </citation>
    <scope>NUCLEOTIDE SEQUENCE [LARGE SCALE GENOMIC DNA]</scope>
    <source>
        <strain evidence="1">AG-KIZ</strain>
        <tissue evidence="1">Muscle</tissue>
    </source>
</reference>
<protein>
    <submittedName>
        <fullName evidence="1">Uncharacterized protein</fullName>
    </submittedName>
</protein>
<dbReference type="AlphaFoldDB" id="A0A3N0Z9M5"/>
<evidence type="ECO:0000313" key="1">
    <source>
        <dbReference type="EMBL" id="ROL55140.1"/>
    </source>
</evidence>
<organism evidence="1 2">
    <name type="scientific">Anabarilius grahami</name>
    <name type="common">Kanglang fish</name>
    <name type="synonym">Barilius grahami</name>
    <dbReference type="NCBI Taxonomy" id="495550"/>
    <lineage>
        <taxon>Eukaryota</taxon>
        <taxon>Metazoa</taxon>
        <taxon>Chordata</taxon>
        <taxon>Craniata</taxon>
        <taxon>Vertebrata</taxon>
        <taxon>Euteleostomi</taxon>
        <taxon>Actinopterygii</taxon>
        <taxon>Neopterygii</taxon>
        <taxon>Teleostei</taxon>
        <taxon>Ostariophysi</taxon>
        <taxon>Cypriniformes</taxon>
        <taxon>Xenocyprididae</taxon>
        <taxon>Xenocypridinae</taxon>
        <taxon>Xenocypridinae incertae sedis</taxon>
        <taxon>Anabarilius</taxon>
    </lineage>
</organism>
<evidence type="ECO:0000313" key="2">
    <source>
        <dbReference type="Proteomes" id="UP000281406"/>
    </source>
</evidence>
<gene>
    <name evidence="1" type="ORF">DPX16_5425</name>
</gene>
<comment type="caution">
    <text evidence="1">The sequence shown here is derived from an EMBL/GenBank/DDBJ whole genome shotgun (WGS) entry which is preliminary data.</text>
</comment>
<proteinExistence type="predicted"/>
<accession>A0A3N0Z9M5</accession>
<keyword evidence="2" id="KW-1185">Reference proteome</keyword>